<dbReference type="Proteomes" id="UP001501594">
    <property type="component" value="Unassembled WGS sequence"/>
</dbReference>
<accession>A0ABP8E048</accession>
<evidence type="ECO:0000313" key="2">
    <source>
        <dbReference type="Proteomes" id="UP001501594"/>
    </source>
</evidence>
<gene>
    <name evidence="1" type="ORF">GCM10022256_09110</name>
</gene>
<name>A0ABP8E048_9MICO</name>
<proteinExistence type="predicted"/>
<comment type="caution">
    <text evidence="1">The sequence shown here is derived from an EMBL/GenBank/DDBJ whole genome shotgun (WGS) entry which is preliminary data.</text>
</comment>
<keyword evidence="2" id="KW-1185">Reference proteome</keyword>
<dbReference type="RefSeq" id="WP_344793839.1">
    <property type="nucleotide sequence ID" value="NZ_BAABAU010000001.1"/>
</dbReference>
<evidence type="ECO:0000313" key="1">
    <source>
        <dbReference type="EMBL" id="GAA4265299.1"/>
    </source>
</evidence>
<reference evidence="2" key="1">
    <citation type="journal article" date="2019" name="Int. J. Syst. Evol. Microbiol.">
        <title>The Global Catalogue of Microorganisms (GCM) 10K type strain sequencing project: providing services to taxonomists for standard genome sequencing and annotation.</title>
        <authorList>
            <consortium name="The Broad Institute Genomics Platform"/>
            <consortium name="The Broad Institute Genome Sequencing Center for Infectious Disease"/>
            <person name="Wu L."/>
            <person name="Ma J."/>
        </authorList>
    </citation>
    <scope>NUCLEOTIDE SEQUENCE [LARGE SCALE GENOMIC DNA]</scope>
    <source>
        <strain evidence="2">JCM 17442</strain>
    </source>
</reference>
<organism evidence="1 2">
    <name type="scientific">Frondihabitans peucedani</name>
    <dbReference type="NCBI Taxonomy" id="598626"/>
    <lineage>
        <taxon>Bacteria</taxon>
        <taxon>Bacillati</taxon>
        <taxon>Actinomycetota</taxon>
        <taxon>Actinomycetes</taxon>
        <taxon>Micrococcales</taxon>
        <taxon>Microbacteriaceae</taxon>
        <taxon>Frondihabitans</taxon>
    </lineage>
</organism>
<protein>
    <submittedName>
        <fullName evidence="1">Uncharacterized protein</fullName>
    </submittedName>
</protein>
<dbReference type="EMBL" id="BAABAU010000001">
    <property type="protein sequence ID" value="GAA4265299.1"/>
    <property type="molecule type" value="Genomic_DNA"/>
</dbReference>
<sequence length="71" mass="7852">MTVEPRGPVPDESEEETVTRIVEEMRDEIVHGNFEGDTGHVLDERLAECGVSVRPERLDDLADEIESGAST</sequence>